<feature type="region of interest" description="Disordered" evidence="1">
    <location>
        <begin position="254"/>
        <end position="275"/>
    </location>
</feature>
<dbReference type="EMBL" id="CAXDID020000126">
    <property type="protein sequence ID" value="CAL6033690.1"/>
    <property type="molecule type" value="Genomic_DNA"/>
</dbReference>
<evidence type="ECO:0000313" key="4">
    <source>
        <dbReference type="Proteomes" id="UP001642409"/>
    </source>
</evidence>
<dbReference type="AlphaFoldDB" id="A0AA86V270"/>
<reference evidence="3 4" key="2">
    <citation type="submission" date="2024-07" db="EMBL/GenBank/DDBJ databases">
        <authorList>
            <person name="Akdeniz Z."/>
        </authorList>
    </citation>
    <scope>NUCLEOTIDE SEQUENCE [LARGE SCALE GENOMIC DNA]</scope>
</reference>
<name>A0AA86V270_9EUKA</name>
<keyword evidence="2" id="KW-0689">Ribosomal protein</keyword>
<dbReference type="Proteomes" id="UP001642409">
    <property type="component" value="Unassembled WGS sequence"/>
</dbReference>
<keyword evidence="4" id="KW-1185">Reference proteome</keyword>
<dbReference type="GO" id="GO:0005840">
    <property type="term" value="C:ribosome"/>
    <property type="evidence" value="ECO:0007669"/>
    <property type="project" value="UniProtKB-KW"/>
</dbReference>
<sequence length="275" mass="31466">MQKQMMNQVQVQIPKAYAALQKHCDKNFPGEDFDQHYTLDIKYHNIDLNAHAYPMQLLQLPHQVYSDESRCVFVLPNGTDKKYFLQLELEDLMIMNNQYEKRSEIAKQYDIFFIDESLKESVLRAGGSKFLQKATVVFIPNLLQKSEQEAKKFTMLPSISGQQSSIIVGNKSLSVEQFSENFCQALNQLANYIPYGLVNVQQVQLNRKIQLVPSLPLYISVKKAGQSLVKNNEEALDEMFNDVLQMALDEGFVSESEAQSEREKAAAGKKKPRVM</sequence>
<evidence type="ECO:0000313" key="2">
    <source>
        <dbReference type="EMBL" id="CAI9977799.1"/>
    </source>
</evidence>
<protein>
    <submittedName>
        <fullName evidence="2">Ribosomal protein</fullName>
    </submittedName>
    <submittedName>
        <fullName evidence="3">Ribosomal_protein</fullName>
    </submittedName>
</protein>
<gene>
    <name evidence="3" type="ORF">HINF_LOCUS35089</name>
    <name evidence="2" type="ORF">HINF_LOCUS65444</name>
</gene>
<dbReference type="Pfam" id="PF00687">
    <property type="entry name" value="Ribosomal_L1"/>
    <property type="match status" value="1"/>
</dbReference>
<comment type="caution">
    <text evidence="2">The sequence shown here is derived from an EMBL/GenBank/DDBJ whole genome shotgun (WGS) entry which is preliminary data.</text>
</comment>
<dbReference type="EMBL" id="CATOUU010001180">
    <property type="protein sequence ID" value="CAI9977799.1"/>
    <property type="molecule type" value="Genomic_DNA"/>
</dbReference>
<dbReference type="InterPro" id="IPR023674">
    <property type="entry name" value="Ribosomal_uL1-like"/>
</dbReference>
<organism evidence="2">
    <name type="scientific">Hexamita inflata</name>
    <dbReference type="NCBI Taxonomy" id="28002"/>
    <lineage>
        <taxon>Eukaryota</taxon>
        <taxon>Metamonada</taxon>
        <taxon>Diplomonadida</taxon>
        <taxon>Hexamitidae</taxon>
        <taxon>Hexamitinae</taxon>
        <taxon>Hexamita</taxon>
    </lineage>
</organism>
<dbReference type="SUPFAM" id="SSF56808">
    <property type="entry name" value="Ribosomal protein L1"/>
    <property type="match status" value="1"/>
</dbReference>
<evidence type="ECO:0000313" key="3">
    <source>
        <dbReference type="EMBL" id="CAL6033690.1"/>
    </source>
</evidence>
<accession>A0AA86V270</accession>
<keyword evidence="2" id="KW-0687">Ribonucleoprotein</keyword>
<dbReference type="InterPro" id="IPR028364">
    <property type="entry name" value="Ribosomal_uL1/biogenesis"/>
</dbReference>
<reference evidence="2" key="1">
    <citation type="submission" date="2023-06" db="EMBL/GenBank/DDBJ databases">
        <authorList>
            <person name="Kurt Z."/>
        </authorList>
    </citation>
    <scope>NUCLEOTIDE SEQUENCE</scope>
</reference>
<evidence type="ECO:0000256" key="1">
    <source>
        <dbReference type="SAM" id="MobiDB-lite"/>
    </source>
</evidence>
<proteinExistence type="predicted"/>